<evidence type="ECO:0000259" key="6">
    <source>
        <dbReference type="Pfam" id="PF04377"/>
    </source>
</evidence>
<dbReference type="InterPro" id="IPR007472">
    <property type="entry name" value="N-end_Aminoacyl_Trfase_C"/>
</dbReference>
<keyword evidence="3 4" id="KW-0012">Acyltransferase</keyword>
<dbReference type="NCBIfam" id="NF002346">
    <property type="entry name" value="PRK01305.2-3"/>
    <property type="match status" value="1"/>
</dbReference>
<reference evidence="7 8" key="1">
    <citation type="submission" date="2019-01" db="EMBL/GenBank/DDBJ databases">
        <authorList>
            <person name="Chen W.-M."/>
        </authorList>
    </citation>
    <scope>NUCLEOTIDE SEQUENCE [LARGE SCALE GENOMIC DNA]</scope>
    <source>
        <strain evidence="7 8">HPM-16</strain>
    </source>
</reference>
<dbReference type="InterPro" id="IPR030700">
    <property type="entry name" value="N-end_Aminoacyl_Trfase"/>
</dbReference>
<comment type="catalytic activity">
    <reaction evidence="4">
        <text>N-terminal L-glutamyl-[protein] + L-leucyl-tRNA(Leu) = N-terminal L-leucyl-L-glutamyl-[protein] + tRNA(Leu) + H(+)</text>
        <dbReference type="Rhea" id="RHEA:50412"/>
        <dbReference type="Rhea" id="RHEA-COMP:9613"/>
        <dbReference type="Rhea" id="RHEA-COMP:9622"/>
        <dbReference type="Rhea" id="RHEA-COMP:12664"/>
        <dbReference type="Rhea" id="RHEA-COMP:12668"/>
        <dbReference type="ChEBI" id="CHEBI:15378"/>
        <dbReference type="ChEBI" id="CHEBI:64721"/>
        <dbReference type="ChEBI" id="CHEBI:78442"/>
        <dbReference type="ChEBI" id="CHEBI:78494"/>
        <dbReference type="ChEBI" id="CHEBI:133041"/>
        <dbReference type="EC" id="2.3.2.29"/>
    </reaction>
</comment>
<evidence type="ECO:0000313" key="8">
    <source>
        <dbReference type="Proteomes" id="UP000282818"/>
    </source>
</evidence>
<accession>A0A437QED1</accession>
<feature type="domain" description="N-end rule aminoacyl transferase C-terminal" evidence="6">
    <location>
        <begin position="106"/>
        <end position="228"/>
    </location>
</feature>
<dbReference type="GO" id="GO:0071596">
    <property type="term" value="P:ubiquitin-dependent protein catabolic process via the N-end rule pathway"/>
    <property type="evidence" value="ECO:0007669"/>
    <property type="project" value="InterPro"/>
</dbReference>
<evidence type="ECO:0000259" key="5">
    <source>
        <dbReference type="Pfam" id="PF04376"/>
    </source>
</evidence>
<dbReference type="HAMAP" id="MF_00689">
    <property type="entry name" value="Bpt"/>
    <property type="match status" value="1"/>
</dbReference>
<dbReference type="GO" id="GO:0005737">
    <property type="term" value="C:cytoplasm"/>
    <property type="evidence" value="ECO:0007669"/>
    <property type="project" value="UniProtKB-SubCell"/>
</dbReference>
<keyword evidence="1 4" id="KW-0963">Cytoplasm</keyword>
<dbReference type="RefSeq" id="WP_127693085.1">
    <property type="nucleotide sequence ID" value="NZ_SACQ01000001.1"/>
</dbReference>
<protein>
    <recommendedName>
        <fullName evidence="4">Aspartate/glutamate leucyltransferase</fullName>
        <ecNumber evidence="4">2.3.2.29</ecNumber>
    </recommendedName>
</protein>
<dbReference type="Pfam" id="PF04377">
    <property type="entry name" value="ATE_C"/>
    <property type="match status" value="1"/>
</dbReference>
<dbReference type="NCBIfam" id="NF002341">
    <property type="entry name" value="PRK01305.1-1"/>
    <property type="match status" value="1"/>
</dbReference>
<dbReference type="Pfam" id="PF04376">
    <property type="entry name" value="ATE_N"/>
    <property type="match status" value="1"/>
</dbReference>
<dbReference type="PANTHER" id="PTHR21367:SF1">
    <property type="entry name" value="ARGINYL-TRNA--PROTEIN TRANSFERASE 1"/>
    <property type="match status" value="1"/>
</dbReference>
<organism evidence="7 8">
    <name type="scientific">Neptunomonas marina</name>
    <dbReference type="NCBI Taxonomy" id="1815562"/>
    <lineage>
        <taxon>Bacteria</taxon>
        <taxon>Pseudomonadati</taxon>
        <taxon>Pseudomonadota</taxon>
        <taxon>Gammaproteobacteria</taxon>
        <taxon>Oceanospirillales</taxon>
        <taxon>Oceanospirillaceae</taxon>
        <taxon>Neptunomonas</taxon>
    </lineage>
</organism>
<dbReference type="GO" id="GO:0008914">
    <property type="term" value="F:leucyl-tRNA--protein transferase activity"/>
    <property type="evidence" value="ECO:0007669"/>
    <property type="project" value="UniProtKB-UniRule"/>
</dbReference>
<dbReference type="EC" id="2.3.2.29" evidence="4"/>
<evidence type="ECO:0000313" key="7">
    <source>
        <dbReference type="EMBL" id="RVU32918.1"/>
    </source>
</evidence>
<dbReference type="SUPFAM" id="SSF55729">
    <property type="entry name" value="Acyl-CoA N-acyltransferases (Nat)"/>
    <property type="match status" value="1"/>
</dbReference>
<feature type="domain" description="N-end aminoacyl transferase N-terminal" evidence="5">
    <location>
        <begin position="15"/>
        <end position="85"/>
    </location>
</feature>
<gene>
    <name evidence="4" type="primary">bpt</name>
    <name evidence="7" type="ORF">EOE65_04485</name>
</gene>
<dbReference type="EMBL" id="SACQ01000001">
    <property type="protein sequence ID" value="RVU32918.1"/>
    <property type="molecule type" value="Genomic_DNA"/>
</dbReference>
<name>A0A437QED1_9GAMM</name>
<comment type="function">
    <text evidence="4">Functions in the N-end rule pathway of protein degradation where it conjugates Leu from its aminoacyl-tRNA to the N-termini of proteins containing an N-terminal aspartate or glutamate.</text>
</comment>
<comment type="subcellular location">
    <subcellularLocation>
        <location evidence="4">Cytoplasm</location>
    </subcellularLocation>
</comment>
<dbReference type="GO" id="GO:0004057">
    <property type="term" value="F:arginyl-tRNA--protein transferase activity"/>
    <property type="evidence" value="ECO:0007669"/>
    <property type="project" value="InterPro"/>
</dbReference>
<proteinExistence type="inferred from homology"/>
<dbReference type="InterPro" id="IPR007471">
    <property type="entry name" value="N-end_Aminoacyl_Trfase_N"/>
</dbReference>
<evidence type="ECO:0000256" key="4">
    <source>
        <dbReference type="HAMAP-Rule" id="MF_00689"/>
    </source>
</evidence>
<dbReference type="NCBIfam" id="NF002345">
    <property type="entry name" value="PRK01305.2-2"/>
    <property type="match status" value="1"/>
</dbReference>
<keyword evidence="2 4" id="KW-0808">Transferase</keyword>
<dbReference type="PANTHER" id="PTHR21367">
    <property type="entry name" value="ARGININE-TRNA-PROTEIN TRANSFERASE 1"/>
    <property type="match status" value="1"/>
</dbReference>
<evidence type="ECO:0000256" key="1">
    <source>
        <dbReference type="ARBA" id="ARBA00022490"/>
    </source>
</evidence>
<comment type="similarity">
    <text evidence="4">Belongs to the R-transferase family. Bpt subfamily.</text>
</comment>
<comment type="caution">
    <text evidence="7">The sequence shown here is derived from an EMBL/GenBank/DDBJ whole genome shotgun (WGS) entry which is preliminary data.</text>
</comment>
<dbReference type="PIRSF" id="PIRSF037208">
    <property type="entry name" value="ATE_pro_prd"/>
    <property type="match status" value="1"/>
</dbReference>
<dbReference type="InterPro" id="IPR016181">
    <property type="entry name" value="Acyl_CoA_acyltransferase"/>
</dbReference>
<evidence type="ECO:0000256" key="3">
    <source>
        <dbReference type="ARBA" id="ARBA00023315"/>
    </source>
</evidence>
<dbReference type="InterPro" id="IPR017138">
    <property type="entry name" value="Asp_Glu_LeuTrfase"/>
</dbReference>
<sequence length="237" mass="27907">MTDLKELHFFATPEHDCSYIEGYKAKTLFVDPQSDVSDSAYSQLSDLGFRRSGKHIYRPHCDHCQACISVRIPLTHFKPSKSHRRIINKNKDLRIEIKAPYYSDELFKLYQRYINERHHDGDMFPPSEEQFVGFLVESNQTSEFVEFYLEDQLIAVAVVDVLQQGLSATYTFYDPSEALNKRSLGSYAILWQLQACESRQLPYLYLGYWVQACRKMSYKVNYRPLEFLIDGRWILIR</sequence>
<dbReference type="AlphaFoldDB" id="A0A437QED1"/>
<dbReference type="Proteomes" id="UP000282818">
    <property type="component" value="Unassembled WGS sequence"/>
</dbReference>
<keyword evidence="8" id="KW-1185">Reference proteome</keyword>
<dbReference type="NCBIfam" id="NF002342">
    <property type="entry name" value="PRK01305.1-3"/>
    <property type="match status" value="1"/>
</dbReference>
<evidence type="ECO:0000256" key="2">
    <source>
        <dbReference type="ARBA" id="ARBA00022679"/>
    </source>
</evidence>
<comment type="catalytic activity">
    <reaction evidence="4">
        <text>N-terminal L-aspartyl-[protein] + L-leucyl-tRNA(Leu) = N-terminal L-leucyl-L-aspartyl-[protein] + tRNA(Leu) + H(+)</text>
        <dbReference type="Rhea" id="RHEA:50420"/>
        <dbReference type="Rhea" id="RHEA-COMP:9613"/>
        <dbReference type="Rhea" id="RHEA-COMP:9622"/>
        <dbReference type="Rhea" id="RHEA-COMP:12669"/>
        <dbReference type="Rhea" id="RHEA-COMP:12674"/>
        <dbReference type="ChEBI" id="CHEBI:15378"/>
        <dbReference type="ChEBI" id="CHEBI:64720"/>
        <dbReference type="ChEBI" id="CHEBI:78442"/>
        <dbReference type="ChEBI" id="CHEBI:78494"/>
        <dbReference type="ChEBI" id="CHEBI:133042"/>
        <dbReference type="EC" id="2.3.2.29"/>
    </reaction>
</comment>